<evidence type="ECO:0000256" key="1">
    <source>
        <dbReference type="SAM" id="MobiDB-lite"/>
    </source>
</evidence>
<accession>A0ABD0L8S4</accession>
<name>A0ABD0L8S4_9CAEN</name>
<dbReference type="EMBL" id="JACVVK020000070">
    <property type="protein sequence ID" value="KAK7495956.1"/>
    <property type="molecule type" value="Genomic_DNA"/>
</dbReference>
<dbReference type="InterPro" id="IPR052972">
    <property type="entry name" value="Sacsin_chaperone_reg"/>
</dbReference>
<proteinExistence type="predicted"/>
<gene>
    <name evidence="2" type="ORF">BaRGS_00012657</name>
</gene>
<evidence type="ECO:0000313" key="2">
    <source>
        <dbReference type="EMBL" id="KAK7495956.1"/>
    </source>
</evidence>
<dbReference type="Proteomes" id="UP001519460">
    <property type="component" value="Unassembled WGS sequence"/>
</dbReference>
<organism evidence="2 3">
    <name type="scientific">Batillaria attramentaria</name>
    <dbReference type="NCBI Taxonomy" id="370345"/>
    <lineage>
        <taxon>Eukaryota</taxon>
        <taxon>Metazoa</taxon>
        <taxon>Spiralia</taxon>
        <taxon>Lophotrochozoa</taxon>
        <taxon>Mollusca</taxon>
        <taxon>Gastropoda</taxon>
        <taxon>Caenogastropoda</taxon>
        <taxon>Sorbeoconcha</taxon>
        <taxon>Cerithioidea</taxon>
        <taxon>Batillariidae</taxon>
        <taxon>Batillaria</taxon>
    </lineage>
</organism>
<evidence type="ECO:0000313" key="3">
    <source>
        <dbReference type="Proteomes" id="UP001519460"/>
    </source>
</evidence>
<comment type="caution">
    <text evidence="2">The sequence shown here is derived from an EMBL/GenBank/DDBJ whole genome shotgun (WGS) entry which is preliminary data.</text>
</comment>
<dbReference type="AlphaFoldDB" id="A0ABD0L8S4"/>
<dbReference type="PANTHER" id="PTHR15600">
    <property type="entry name" value="SACSIN"/>
    <property type="match status" value="1"/>
</dbReference>
<feature type="region of interest" description="Disordered" evidence="1">
    <location>
        <begin position="665"/>
        <end position="691"/>
    </location>
</feature>
<protein>
    <submittedName>
        <fullName evidence="2">Uncharacterized protein</fullName>
    </submittedName>
</protein>
<sequence length="691" mass="78126">MSLMTCLWSLPVSCRLKVVKGLSAAIIRKSQTLVRHLFRKNNSNLPERVKEIRFVLPSEWASTSTGRLLSATVKPFSEHKLVSFAESCREEHLHLVWSSSSILHPTADPSASEYPADRLGFQVTPPPEKVTPHVKSLCLALAGDGGREKFSAFDMSRDLLLKVFENVYQHLCASFSEDDLRELREHPVICDLSNKLMLKPECVVIDLRPEEEIKGHIQKAADVFGKFFDSLFKKLGVAQRVTANHYALVLSRLKLAAGDQALHVEEMKVVSKAVEGLFRCWDCKIQIRRILAVRCIFLPSVSKQLLKSNELVFIDNKYLHRRLRELPEDLNLFIGFDKLKVPAQVPWEKIQLLPVDHEMVWLSRIVKEVIPEEVKDRSTEGIYSRTLQAKFTQPEFVQAVIRLVYDHHSKNSTMDSSPFTQEDANRVKESLSHISVREVAGLQTVLEWRGMPVEGSEGPKPSYVKKCNTDPRSCVVYVCGSSRDGMGIKDTVLRSLKYAVDLASMDEMGVAQCDFWNLGDGNDLVFPPAGTFVPISEHCYLDNNFYEFYNGEHVGFEVYDPSLEPGETEEGDAVYIYAIVKKEVKQGDEVIPLLARRYLIDLGPDRGTAEVSVTKLYKFVRKARRGTSRALVPYEGDASNIPEDSRPLDLKEVLREIRGLLKEAWQLPEGKGPHESGETSNAKMASRQKPR</sequence>
<keyword evidence="3" id="KW-1185">Reference proteome</keyword>
<dbReference type="PANTHER" id="PTHR15600:SF42">
    <property type="entry name" value="SACSIN"/>
    <property type="match status" value="1"/>
</dbReference>
<reference evidence="2 3" key="1">
    <citation type="journal article" date="2023" name="Sci. Data">
        <title>Genome assembly of the Korean intertidal mud-creeper Batillaria attramentaria.</title>
        <authorList>
            <person name="Patra A.K."/>
            <person name="Ho P.T."/>
            <person name="Jun S."/>
            <person name="Lee S.J."/>
            <person name="Kim Y."/>
            <person name="Won Y.J."/>
        </authorList>
    </citation>
    <scope>NUCLEOTIDE SEQUENCE [LARGE SCALE GENOMIC DNA]</scope>
    <source>
        <strain evidence="2">Wonlab-2016</strain>
    </source>
</reference>